<evidence type="ECO:0000259" key="2">
    <source>
        <dbReference type="Pfam" id="PF20499"/>
    </source>
</evidence>
<sequence>MTVAPGYAKDILVPVSQPSHSVKSDCKGGSVSFTKPLDTSTLPIPRSIIRSNDYSHRLPSGWLDTVGKIDQQWIGQNLSSRKGTLISNLKTWWYPPSVPGQLLTQDLFPKLYNRVRNVIDLTCRYYIGAEYLECRWCRKTFIFYDARLLSLLPDTYQPPEVPYPLKRCTVVLYDCQSSRAKPIISGVLPFPEESAGLLEELRDGSSSSTLPFEKNFELFGLEQNLAAEQNEKKIKKRKIDDQADIINRKQKEIDDVKEQHPCIICTIYEIMLQRCQKSEAKFGVRIVDY</sequence>
<protein>
    <recommendedName>
        <fullName evidence="2">DUF6729 domain-containing protein</fullName>
    </recommendedName>
</protein>
<dbReference type="EMBL" id="GL732544">
    <property type="protein sequence ID" value="EFX81153.1"/>
    <property type="molecule type" value="Genomic_DNA"/>
</dbReference>
<organism evidence="3 4">
    <name type="scientific">Daphnia pulex</name>
    <name type="common">Water flea</name>
    <dbReference type="NCBI Taxonomy" id="6669"/>
    <lineage>
        <taxon>Eukaryota</taxon>
        <taxon>Metazoa</taxon>
        <taxon>Ecdysozoa</taxon>
        <taxon>Arthropoda</taxon>
        <taxon>Crustacea</taxon>
        <taxon>Branchiopoda</taxon>
        <taxon>Diplostraca</taxon>
        <taxon>Cladocera</taxon>
        <taxon>Anomopoda</taxon>
        <taxon>Daphniidae</taxon>
        <taxon>Daphnia</taxon>
    </lineage>
</organism>
<evidence type="ECO:0000256" key="1">
    <source>
        <dbReference type="SAM" id="Coils"/>
    </source>
</evidence>
<dbReference type="KEGG" id="dpx:DAPPUDRAFT_317878"/>
<keyword evidence="1" id="KW-0175">Coiled coil</keyword>
<dbReference type="PANTHER" id="PTHR24401:SF29">
    <property type="entry name" value="SI:CH211-243P7.3-RELATED"/>
    <property type="match status" value="1"/>
</dbReference>
<reference evidence="3 4" key="1">
    <citation type="journal article" date="2011" name="Science">
        <title>The ecoresponsive genome of Daphnia pulex.</title>
        <authorList>
            <person name="Colbourne J.K."/>
            <person name="Pfrender M.E."/>
            <person name="Gilbert D."/>
            <person name="Thomas W.K."/>
            <person name="Tucker A."/>
            <person name="Oakley T.H."/>
            <person name="Tokishita S."/>
            <person name="Aerts A."/>
            <person name="Arnold G.J."/>
            <person name="Basu M.K."/>
            <person name="Bauer D.J."/>
            <person name="Caceres C.E."/>
            <person name="Carmel L."/>
            <person name="Casola C."/>
            <person name="Choi J.H."/>
            <person name="Detter J.C."/>
            <person name="Dong Q."/>
            <person name="Dusheyko S."/>
            <person name="Eads B.D."/>
            <person name="Frohlich T."/>
            <person name="Geiler-Samerotte K.A."/>
            <person name="Gerlach D."/>
            <person name="Hatcher P."/>
            <person name="Jogdeo S."/>
            <person name="Krijgsveld J."/>
            <person name="Kriventseva E.V."/>
            <person name="Kultz D."/>
            <person name="Laforsch C."/>
            <person name="Lindquist E."/>
            <person name="Lopez J."/>
            <person name="Manak J.R."/>
            <person name="Muller J."/>
            <person name="Pangilinan J."/>
            <person name="Patwardhan R.P."/>
            <person name="Pitluck S."/>
            <person name="Pritham E.J."/>
            <person name="Rechtsteiner A."/>
            <person name="Rho M."/>
            <person name="Rogozin I.B."/>
            <person name="Sakarya O."/>
            <person name="Salamov A."/>
            <person name="Schaack S."/>
            <person name="Shapiro H."/>
            <person name="Shiga Y."/>
            <person name="Skalitzky C."/>
            <person name="Smith Z."/>
            <person name="Souvorov A."/>
            <person name="Sung W."/>
            <person name="Tang Z."/>
            <person name="Tsuchiya D."/>
            <person name="Tu H."/>
            <person name="Vos H."/>
            <person name="Wang M."/>
            <person name="Wolf Y.I."/>
            <person name="Yamagata H."/>
            <person name="Yamada T."/>
            <person name="Ye Y."/>
            <person name="Shaw J.R."/>
            <person name="Andrews J."/>
            <person name="Crease T.J."/>
            <person name="Tang H."/>
            <person name="Lucas S.M."/>
            <person name="Robertson H.M."/>
            <person name="Bork P."/>
            <person name="Koonin E.V."/>
            <person name="Zdobnov E.M."/>
            <person name="Grigoriev I.V."/>
            <person name="Lynch M."/>
            <person name="Boore J.L."/>
        </authorList>
    </citation>
    <scope>NUCLEOTIDE SEQUENCE [LARGE SCALE GENOMIC DNA]</scope>
</reference>
<name>E9GH85_DAPPU</name>
<dbReference type="Pfam" id="PF20499">
    <property type="entry name" value="DUF6729"/>
    <property type="match status" value="1"/>
</dbReference>
<proteinExistence type="predicted"/>
<feature type="coiled-coil region" evidence="1">
    <location>
        <begin position="218"/>
        <end position="259"/>
    </location>
</feature>
<accession>E9GH85</accession>
<dbReference type="STRING" id="6669.E9GH85"/>
<dbReference type="PANTHER" id="PTHR24401">
    <property type="entry name" value="SI:CH211-243P7.3-RELATED"/>
    <property type="match status" value="1"/>
</dbReference>
<dbReference type="InterPro" id="IPR046616">
    <property type="entry name" value="DUF6729"/>
</dbReference>
<dbReference type="HOGENOM" id="CLU_963978_0_0_1"/>
<evidence type="ECO:0000313" key="4">
    <source>
        <dbReference type="Proteomes" id="UP000000305"/>
    </source>
</evidence>
<evidence type="ECO:0000313" key="3">
    <source>
        <dbReference type="EMBL" id="EFX81153.1"/>
    </source>
</evidence>
<gene>
    <name evidence="3" type="ORF">DAPPUDRAFT_317878</name>
</gene>
<dbReference type="Proteomes" id="UP000000305">
    <property type="component" value="Unassembled WGS sequence"/>
</dbReference>
<dbReference type="InParanoid" id="E9GH85"/>
<feature type="domain" description="DUF6729" evidence="2">
    <location>
        <begin position="111"/>
        <end position="156"/>
    </location>
</feature>
<dbReference type="AlphaFoldDB" id="E9GH85"/>
<keyword evidence="4" id="KW-1185">Reference proteome</keyword>